<dbReference type="Gene3D" id="3.40.50.12090">
    <property type="match status" value="1"/>
</dbReference>
<name>A0A6M8J014_9ACTN</name>
<keyword evidence="3" id="KW-1185">Reference proteome</keyword>
<sequence length="392" mass="40594">MRGALVGVAAAALCSVMLVGLAAVPAQADSQTAKQCFPGIERCSGDLIIPWDRIGGQTALDTMERAVLSGDFGFVPRRDTDHYSYSSPERPAPDCVVVCTSEGWWDALSASGLAGIENAPVLMTTPGELSSQAREVIERLRPSRAIVVGGEAAVSARVESQLAELVGSRPERIWGDTAVDTSLAVLRSRDGWSRTAFVATSATFQDALSAGPYAYARRCPVVLADARGILSPEAAEAVGSGAFDEAVVLGGEAAIPASETHRTGAASPTRVWGATAVGTCASLIDWAAARGYRFWGGGVATVYSYHDALVAAACCGRHEVGLALVGEGRDGQDAVWALARAQASGLREGSYTIAHGTIYGGEAAVPQALVNRMPFSDVNGDDVVRPAASGRA</sequence>
<dbReference type="PANTHER" id="PTHR30032">
    <property type="entry name" value="N-ACETYLMURAMOYL-L-ALANINE AMIDASE-RELATED"/>
    <property type="match status" value="1"/>
</dbReference>
<dbReference type="Proteomes" id="UP000503297">
    <property type="component" value="Chromosome"/>
</dbReference>
<keyword evidence="1" id="KW-0732">Signal</keyword>
<gene>
    <name evidence="2" type="ORF">HLV38_03635</name>
</gene>
<reference evidence="3" key="1">
    <citation type="submission" date="2020-05" db="EMBL/GenBank/DDBJ databases">
        <title>Novel species in genus Nocardioides.</title>
        <authorList>
            <person name="Zhang G."/>
        </authorList>
    </citation>
    <scope>NUCLEOTIDE SEQUENCE [LARGE SCALE GENOMIC DNA]</scope>
    <source>
        <strain evidence="3">zg-1050</strain>
    </source>
</reference>
<evidence type="ECO:0000256" key="1">
    <source>
        <dbReference type="SAM" id="SignalP"/>
    </source>
</evidence>
<protein>
    <recommendedName>
        <fullName evidence="4">Cell wall binding repeat 2</fullName>
    </recommendedName>
</protein>
<dbReference type="Pfam" id="PF04122">
    <property type="entry name" value="CW_binding_2"/>
    <property type="match status" value="2"/>
</dbReference>
<dbReference type="AlphaFoldDB" id="A0A6M8J014"/>
<dbReference type="EMBL" id="CP053716">
    <property type="protein sequence ID" value="QKF07310.1"/>
    <property type="molecule type" value="Genomic_DNA"/>
</dbReference>
<dbReference type="KEGG" id="bwa:HLV38_03635"/>
<accession>A0A6M8J014</accession>
<dbReference type="InterPro" id="IPR051922">
    <property type="entry name" value="Bact_Sporulation_Assoc"/>
</dbReference>
<proteinExistence type="predicted"/>
<evidence type="ECO:0000313" key="2">
    <source>
        <dbReference type="EMBL" id="QKF07310.1"/>
    </source>
</evidence>
<dbReference type="InterPro" id="IPR007253">
    <property type="entry name" value="Cell_wall-bd_2"/>
</dbReference>
<feature type="chain" id="PRO_5026717434" description="Cell wall binding repeat 2" evidence="1">
    <location>
        <begin position="29"/>
        <end position="392"/>
    </location>
</feature>
<evidence type="ECO:0008006" key="4">
    <source>
        <dbReference type="Google" id="ProtNLM"/>
    </source>
</evidence>
<dbReference type="RefSeq" id="WP_173164354.1">
    <property type="nucleotide sequence ID" value="NZ_CP053716.1"/>
</dbReference>
<dbReference type="PANTHER" id="PTHR30032:SF8">
    <property type="entry name" value="GERMINATION-SPECIFIC N-ACETYLMURAMOYL-L-ALANINE AMIDASE"/>
    <property type="match status" value="1"/>
</dbReference>
<organism evidence="2 3">
    <name type="scientific">Berryella wangjianweii</name>
    <dbReference type="NCBI Taxonomy" id="2734634"/>
    <lineage>
        <taxon>Bacteria</taxon>
        <taxon>Bacillati</taxon>
        <taxon>Actinomycetota</taxon>
        <taxon>Coriobacteriia</taxon>
        <taxon>Eggerthellales</taxon>
        <taxon>Eggerthellaceae</taxon>
        <taxon>Berryella</taxon>
    </lineage>
</organism>
<feature type="signal peptide" evidence="1">
    <location>
        <begin position="1"/>
        <end position="28"/>
    </location>
</feature>
<evidence type="ECO:0000313" key="3">
    <source>
        <dbReference type="Proteomes" id="UP000503297"/>
    </source>
</evidence>